<feature type="region of interest" description="Disordered" evidence="2">
    <location>
        <begin position="516"/>
        <end position="566"/>
    </location>
</feature>
<evidence type="ECO:0000256" key="1">
    <source>
        <dbReference type="ARBA" id="ARBA00023054"/>
    </source>
</evidence>
<dbReference type="AlphaFoldDB" id="A0ABD0XRK6"/>
<protein>
    <recommendedName>
        <fullName evidence="5">Family with sequence similarity 184 member B</fullName>
    </recommendedName>
</protein>
<feature type="region of interest" description="Disordered" evidence="2">
    <location>
        <begin position="774"/>
        <end position="794"/>
    </location>
</feature>
<dbReference type="PANTHER" id="PTHR18870">
    <property type="entry name" value="PROTEIN TAG-278-RELATED"/>
    <property type="match status" value="1"/>
</dbReference>
<feature type="compositionally biased region" description="Low complexity" evidence="2">
    <location>
        <begin position="1143"/>
        <end position="1172"/>
    </location>
</feature>
<feature type="region of interest" description="Disordered" evidence="2">
    <location>
        <begin position="806"/>
        <end position="826"/>
    </location>
</feature>
<feature type="region of interest" description="Disordered" evidence="2">
    <location>
        <begin position="442"/>
        <end position="472"/>
    </location>
</feature>
<feature type="compositionally biased region" description="Pro residues" evidence="2">
    <location>
        <begin position="1187"/>
        <end position="1205"/>
    </location>
</feature>
<feature type="region of interest" description="Disordered" evidence="2">
    <location>
        <begin position="1223"/>
        <end position="1252"/>
    </location>
</feature>
<dbReference type="PANTHER" id="PTHR18870:SF8">
    <property type="entry name" value="PROTEIN FAM184B"/>
    <property type="match status" value="1"/>
</dbReference>
<reference evidence="3 4" key="1">
    <citation type="submission" date="2024-06" db="EMBL/GenBank/DDBJ databases">
        <authorList>
            <person name="Pan Q."/>
            <person name="Wen M."/>
            <person name="Jouanno E."/>
            <person name="Zahm M."/>
            <person name="Klopp C."/>
            <person name="Cabau C."/>
            <person name="Louis A."/>
            <person name="Berthelot C."/>
            <person name="Parey E."/>
            <person name="Roest Crollius H."/>
            <person name="Montfort J."/>
            <person name="Robinson-Rechavi M."/>
            <person name="Bouchez O."/>
            <person name="Lampietro C."/>
            <person name="Lopez Roques C."/>
            <person name="Donnadieu C."/>
            <person name="Postlethwait J."/>
            <person name="Bobe J."/>
            <person name="Verreycken H."/>
            <person name="Guiguen Y."/>
        </authorList>
    </citation>
    <scope>NUCLEOTIDE SEQUENCE [LARGE SCALE GENOMIC DNA]</scope>
    <source>
        <strain evidence="3">Up_M1</strain>
        <tissue evidence="3">Testis</tissue>
    </source>
</reference>
<keyword evidence="4" id="KW-1185">Reference proteome</keyword>
<sequence length="1260" mass="148849">MASGAGKAPQPPVPGSISLNGAAADLPNIEQELYDYQMHSKMCKKIAQLTKVIYSLNTKNEEQEAALQAIGHAHQEEMRRVALVTSPEGEESVLRTRFLELQETLSQVRAEFESYRIQAEERDLGIEADLMRGYEQKIQGLELERQEAQLQLTTAQDENLRLGGELEKAREAAQSLELQCEDLRRKTEEEQGKEEEETERVRLLLEEMKSLREEKERAEEEKEGAVREMTERWEQRLKEVREQTEQQRLSMELACREERQQWEEREEQEKRGRNTALKERARRAEEDAEDSLQRLNDCKRHTAKLQDRIQDLEEELESGRRRVMEAEGGAKRAWEELAVAKERLLLQEDELQTKSEELLSCGVCERCVCVNMEELKGQVSKLQSRNRELELQSSGRNNDHARQIRQHAEALASLRSEMVRAQTEELHRERKHAELEKHRLQTEMEAERQRLQTEREEERKRAMKEEEEKERLVKETKEERERLLAQVEETQRLLQMVEEEKKRLKEQVEEETKRLKEQVEEEKKRLKGQVEEETKRLKEQVEEEKKRLKEQAEEEKKRLKEQAEEEKKRLKEQVKKAIEEVMRRHAAELHNAQESLRRTQEVCVRVQDDRRSCEEAVQRLEAERKELGDKLQHATNKIWRLECVIQQQSQDGVASEAPPTCGIHCSRLKEELKHTQEELQRQTEGFQRERSALTTDRQRLEERVLELCQQNHQNTRRNVQEHKLENTEARIRKECEERLRGEIKAELDAAVAMSNQREQELQTQLADLRSQLERKAGPAEGHHGDSEIDKLRRDVQETREMNQRLREQLREEPRLHLNEERHTQPEERLAHTMALQAVERRAQDELQAEKNRLQTLHLLQLDKQRTELTQQHTEWSRQLTQRHMKQIEDLQAELNTHTEMMALHQDLKQQNQLQVFQRQLDESRCAVQELQRENSVLKEQLRSEEAQERVQEEREEAQKLRLEIESLRAAMEKLEEVHRQREERRKEQDEERRAEEKKREEEEEKRREEVEEVKRDHRRELQTLVCEYSTAQTQLQARIVALETELREREERCRKREVSLSEDLQMGRLQERLTERDQLIKRLLEERHQLQLHPPVAGDNGTLRVHDNRHQPGNATPTLRRKRLEESPPRVTSTPNLLPHETPSPCQPQHPCSSSSLPRSSPSLPRTPRSPSMEPSGRSLPSRVLTPLPPAPTTPLPLCPSPNPAPRDGLRHVSSTLQELRPQLHSLPTRSPYLEQRGSGQGAEGRDSQKQEWYTKYFSF</sequence>
<evidence type="ECO:0000313" key="3">
    <source>
        <dbReference type="EMBL" id="KAL1023963.1"/>
    </source>
</evidence>
<organism evidence="3 4">
    <name type="scientific">Umbra pygmaea</name>
    <name type="common">Eastern mudminnow</name>
    <dbReference type="NCBI Taxonomy" id="75934"/>
    <lineage>
        <taxon>Eukaryota</taxon>
        <taxon>Metazoa</taxon>
        <taxon>Chordata</taxon>
        <taxon>Craniata</taxon>
        <taxon>Vertebrata</taxon>
        <taxon>Euteleostomi</taxon>
        <taxon>Actinopterygii</taxon>
        <taxon>Neopterygii</taxon>
        <taxon>Teleostei</taxon>
        <taxon>Protacanthopterygii</taxon>
        <taxon>Esociformes</taxon>
        <taxon>Umbridae</taxon>
        <taxon>Umbra</taxon>
    </lineage>
</organism>
<feature type="region of interest" description="Disordered" evidence="2">
    <location>
        <begin position="976"/>
        <end position="1013"/>
    </location>
</feature>
<dbReference type="Proteomes" id="UP001557470">
    <property type="component" value="Unassembled WGS sequence"/>
</dbReference>
<evidence type="ECO:0000256" key="2">
    <source>
        <dbReference type="SAM" id="MobiDB-lite"/>
    </source>
</evidence>
<dbReference type="EMBL" id="JAGEUA010000001">
    <property type="protein sequence ID" value="KAL1023963.1"/>
    <property type="molecule type" value="Genomic_DNA"/>
</dbReference>
<accession>A0ABD0XRK6</accession>
<feature type="region of interest" description="Disordered" evidence="2">
    <location>
        <begin position="264"/>
        <end position="292"/>
    </location>
</feature>
<feature type="compositionally biased region" description="Basic and acidic residues" evidence="2">
    <location>
        <begin position="264"/>
        <end position="285"/>
    </location>
</feature>
<keyword evidence="1" id="KW-0175">Coiled coil</keyword>
<feature type="region of interest" description="Disordered" evidence="2">
    <location>
        <begin position="1091"/>
        <end position="1210"/>
    </location>
</feature>
<evidence type="ECO:0000313" key="4">
    <source>
        <dbReference type="Proteomes" id="UP001557470"/>
    </source>
</evidence>
<proteinExistence type="predicted"/>
<comment type="caution">
    <text evidence="3">The sequence shown here is derived from an EMBL/GenBank/DDBJ whole genome shotgun (WGS) entry which is preliminary data.</text>
</comment>
<gene>
    <name evidence="3" type="ORF">UPYG_G00049610</name>
</gene>
<name>A0ABD0XRK6_UMBPY</name>
<evidence type="ECO:0008006" key="5">
    <source>
        <dbReference type="Google" id="ProtNLM"/>
    </source>
</evidence>